<sequence length="150" mass="16758">MWNEFKKFIMRGNVIDLAVGVIVGAAFNKIVTSLVNDVIMPPIGLLVGKVDFKDLYINLSGKSYSNFEAAKADSAPTINIGVFINNVLDFLIVAFVIFIVIRQLNRFKKKEDAPSDDRKDCPYCRSKVDKLAVRCPHCTSHLTEVPLNSH</sequence>
<comment type="subunit">
    <text evidence="10">Homopentamer.</text>
</comment>
<evidence type="ECO:0000256" key="4">
    <source>
        <dbReference type="ARBA" id="ARBA00022475"/>
    </source>
</evidence>
<organism evidence="11 12">
    <name type="scientific">Paenibacillus chartarius</name>
    <dbReference type="NCBI Taxonomy" id="747481"/>
    <lineage>
        <taxon>Bacteria</taxon>
        <taxon>Bacillati</taxon>
        <taxon>Bacillota</taxon>
        <taxon>Bacilli</taxon>
        <taxon>Bacillales</taxon>
        <taxon>Paenibacillaceae</taxon>
        <taxon>Paenibacillus</taxon>
    </lineage>
</organism>
<accession>A0ABV6DEW5</accession>
<dbReference type="RefSeq" id="WP_377467958.1">
    <property type="nucleotide sequence ID" value="NZ_JBHLWN010000012.1"/>
</dbReference>
<evidence type="ECO:0000256" key="5">
    <source>
        <dbReference type="ARBA" id="ARBA00022692"/>
    </source>
</evidence>
<keyword evidence="4 10" id="KW-1003">Cell membrane</keyword>
<dbReference type="InterPro" id="IPR036019">
    <property type="entry name" value="MscL_channel"/>
</dbReference>
<keyword evidence="3 10" id="KW-0813">Transport</keyword>
<keyword evidence="7 10" id="KW-0406">Ion transport</keyword>
<evidence type="ECO:0000256" key="6">
    <source>
        <dbReference type="ARBA" id="ARBA00022989"/>
    </source>
</evidence>
<dbReference type="NCBIfam" id="TIGR00220">
    <property type="entry name" value="mscL"/>
    <property type="match status" value="1"/>
</dbReference>
<comment type="caution">
    <text evidence="11">The sequence shown here is derived from an EMBL/GenBank/DDBJ whole genome shotgun (WGS) entry which is preliminary data.</text>
</comment>
<evidence type="ECO:0000256" key="1">
    <source>
        <dbReference type="ARBA" id="ARBA00004651"/>
    </source>
</evidence>
<dbReference type="SUPFAM" id="SSF81330">
    <property type="entry name" value="Gated mechanosensitive channel"/>
    <property type="match status" value="1"/>
</dbReference>
<keyword evidence="5 10" id="KW-0812">Transmembrane</keyword>
<reference evidence="11 12" key="1">
    <citation type="submission" date="2024-09" db="EMBL/GenBank/DDBJ databases">
        <authorList>
            <person name="Sun Q."/>
            <person name="Mori K."/>
        </authorList>
    </citation>
    <scope>NUCLEOTIDE SEQUENCE [LARGE SCALE GENOMIC DNA]</scope>
    <source>
        <strain evidence="11 12">CCM 7759</strain>
    </source>
</reference>
<proteinExistence type="inferred from homology"/>
<feature type="transmembrane region" description="Helical" evidence="10">
    <location>
        <begin position="12"/>
        <end position="31"/>
    </location>
</feature>
<evidence type="ECO:0000256" key="3">
    <source>
        <dbReference type="ARBA" id="ARBA00022448"/>
    </source>
</evidence>
<dbReference type="PRINTS" id="PR01264">
    <property type="entry name" value="MECHCHANNEL"/>
</dbReference>
<evidence type="ECO:0000256" key="9">
    <source>
        <dbReference type="ARBA" id="ARBA00023303"/>
    </source>
</evidence>
<dbReference type="InterPro" id="IPR019823">
    <property type="entry name" value="Mechanosensitive_channel_CS"/>
</dbReference>
<dbReference type="EMBL" id="JBHLWN010000012">
    <property type="protein sequence ID" value="MFC0211144.1"/>
    <property type="molecule type" value="Genomic_DNA"/>
</dbReference>
<dbReference type="PANTHER" id="PTHR30266:SF2">
    <property type="entry name" value="LARGE-CONDUCTANCE MECHANOSENSITIVE CHANNEL"/>
    <property type="match status" value="1"/>
</dbReference>
<evidence type="ECO:0000256" key="2">
    <source>
        <dbReference type="ARBA" id="ARBA00007254"/>
    </source>
</evidence>
<gene>
    <name evidence="10 11" type="primary">mscL</name>
    <name evidence="11" type="ORF">ACFFK0_01560</name>
</gene>
<keyword evidence="9 10" id="KW-0407">Ion channel</keyword>
<dbReference type="HAMAP" id="MF_00115">
    <property type="entry name" value="MscL"/>
    <property type="match status" value="1"/>
</dbReference>
<dbReference type="PANTHER" id="PTHR30266">
    <property type="entry name" value="MECHANOSENSITIVE CHANNEL MSCL"/>
    <property type="match status" value="1"/>
</dbReference>
<dbReference type="Gene3D" id="1.10.1200.120">
    <property type="entry name" value="Large-conductance mechanosensitive channel, MscL, domain 1"/>
    <property type="match status" value="1"/>
</dbReference>
<protein>
    <recommendedName>
        <fullName evidence="10">Large-conductance mechanosensitive channel</fullName>
    </recommendedName>
</protein>
<dbReference type="InterPro" id="IPR001185">
    <property type="entry name" value="MS_channel"/>
</dbReference>
<dbReference type="Proteomes" id="UP001589776">
    <property type="component" value="Unassembled WGS sequence"/>
</dbReference>
<feature type="transmembrane region" description="Helical" evidence="10">
    <location>
        <begin position="80"/>
        <end position="101"/>
    </location>
</feature>
<name>A0ABV6DEW5_9BACL</name>
<evidence type="ECO:0000313" key="11">
    <source>
        <dbReference type="EMBL" id="MFC0211144.1"/>
    </source>
</evidence>
<comment type="function">
    <text evidence="10">Channel that opens in response to stretch forces in the membrane lipid bilayer. May participate in the regulation of osmotic pressure changes within the cell.</text>
</comment>
<dbReference type="Pfam" id="PF01741">
    <property type="entry name" value="MscL"/>
    <property type="match status" value="1"/>
</dbReference>
<dbReference type="PROSITE" id="PS01327">
    <property type="entry name" value="MSCL"/>
    <property type="match status" value="1"/>
</dbReference>
<comment type="subcellular location">
    <subcellularLocation>
        <location evidence="1 10">Cell membrane</location>
        <topology evidence="1 10">Multi-pass membrane protein</topology>
    </subcellularLocation>
</comment>
<evidence type="ECO:0000256" key="8">
    <source>
        <dbReference type="ARBA" id="ARBA00023136"/>
    </source>
</evidence>
<comment type="similarity">
    <text evidence="2 10">Belongs to the MscL family.</text>
</comment>
<dbReference type="NCBIfam" id="NF001843">
    <property type="entry name" value="PRK00567.1-4"/>
    <property type="match status" value="1"/>
</dbReference>
<evidence type="ECO:0000256" key="7">
    <source>
        <dbReference type="ARBA" id="ARBA00023065"/>
    </source>
</evidence>
<keyword evidence="8 10" id="KW-0472">Membrane</keyword>
<keyword evidence="6 10" id="KW-1133">Transmembrane helix</keyword>
<keyword evidence="12" id="KW-1185">Reference proteome</keyword>
<evidence type="ECO:0000313" key="12">
    <source>
        <dbReference type="Proteomes" id="UP001589776"/>
    </source>
</evidence>
<evidence type="ECO:0000256" key="10">
    <source>
        <dbReference type="HAMAP-Rule" id="MF_00115"/>
    </source>
</evidence>
<dbReference type="InterPro" id="IPR037673">
    <property type="entry name" value="MSC/AndL"/>
</dbReference>